<reference evidence="2" key="1">
    <citation type="submission" date="2002-03" db="EMBL/GenBank/DDBJ databases">
        <title>Oryza sativa nipponbare(GA3) genomic DNA, chromosome 2, BAC clone:OSJNBa0001A11.</title>
        <authorList>
            <person name="Sasaki T."/>
            <person name="Matsumoto T."/>
            <person name="Yamamoto K."/>
        </authorList>
    </citation>
    <scope>NUCLEOTIDE SEQUENCE</scope>
</reference>
<dbReference type="EMBL" id="AP004861">
    <property type="protein sequence ID" value="BAD23094.1"/>
    <property type="molecule type" value="Genomic_DNA"/>
</dbReference>
<protein>
    <submittedName>
        <fullName evidence="3">Uncharacterized protein</fullName>
    </submittedName>
</protein>
<feature type="compositionally biased region" description="Low complexity" evidence="1">
    <location>
        <begin position="1"/>
        <end position="13"/>
    </location>
</feature>
<dbReference type="Proteomes" id="UP000000763">
    <property type="component" value="Chromosome 2"/>
</dbReference>
<accession>Q6K612</accession>
<evidence type="ECO:0000256" key="1">
    <source>
        <dbReference type="SAM" id="MobiDB-lite"/>
    </source>
</evidence>
<reference evidence="3" key="2">
    <citation type="submission" date="2002-05" db="EMBL/GenBank/DDBJ databases">
        <title>Oryza sativa nipponbare(GA3) genomic DNA, chromosome 2, BAC clone:OJ1789_D08.</title>
        <authorList>
            <person name="Sasaki T."/>
            <person name="Matsumoto T."/>
            <person name="Katayose Y."/>
        </authorList>
    </citation>
    <scope>NUCLEOTIDE SEQUENCE</scope>
</reference>
<evidence type="ECO:0000313" key="3">
    <source>
        <dbReference type="EMBL" id="BAD23235.1"/>
    </source>
</evidence>
<organism evidence="3 4">
    <name type="scientific">Oryza sativa subsp. japonica</name>
    <name type="common">Rice</name>
    <dbReference type="NCBI Taxonomy" id="39947"/>
    <lineage>
        <taxon>Eukaryota</taxon>
        <taxon>Viridiplantae</taxon>
        <taxon>Streptophyta</taxon>
        <taxon>Embryophyta</taxon>
        <taxon>Tracheophyta</taxon>
        <taxon>Spermatophyta</taxon>
        <taxon>Magnoliopsida</taxon>
        <taxon>Liliopsida</taxon>
        <taxon>Poales</taxon>
        <taxon>Poaceae</taxon>
        <taxon>BOP clade</taxon>
        <taxon>Oryzoideae</taxon>
        <taxon>Oryzeae</taxon>
        <taxon>Oryzinae</taxon>
        <taxon>Oryza</taxon>
        <taxon>Oryza sativa</taxon>
    </lineage>
</organism>
<feature type="region of interest" description="Disordered" evidence="1">
    <location>
        <begin position="1"/>
        <end position="90"/>
    </location>
</feature>
<evidence type="ECO:0000313" key="4">
    <source>
        <dbReference type="Proteomes" id="UP000000763"/>
    </source>
</evidence>
<reference evidence="4" key="4">
    <citation type="journal article" date="2008" name="Nucleic Acids Res.">
        <title>The rice annotation project database (RAP-DB): 2008 update.</title>
        <authorList>
            <consortium name="The rice annotation project (RAP)"/>
        </authorList>
    </citation>
    <scope>GENOME REANNOTATION</scope>
    <source>
        <strain evidence="4">cv. Nipponbare</strain>
    </source>
</reference>
<sequence>MWAATQVAAADAAGGERRRATAPRGGGRWCTGADGAEARGEAASPETAARGSRSARGPWLVSAVEYTQSPEEEDVEETDDDEEEAAELEPTLAVGTAASVKKRYNRGQSFSSSSSMESDVLVIGARDRQAPHGGAIAEEPLASPAAGHPSASAPRPPAARRCLVARPPLATIPAAVLSSSPAARTRLCPAQLSSSNLSFTGGRWWGAELDGLGGLGERRLCEGAAGDPGGDEVEHGAAAGLDVGGGDGPNSYSSYSYLASESNIMEFTACLLREKEIFGCHVGCLTGCRKGFLDTNEKMYGKIPGLITAPDILTRVWTRRPGWRRPRSSPAAYTVLSSPALRIHDTPPRPADARPRPYAS</sequence>
<dbReference type="AlphaFoldDB" id="Q6K612"/>
<dbReference type="EMBL" id="AP005299">
    <property type="protein sequence ID" value="BAD23235.1"/>
    <property type="molecule type" value="Genomic_DNA"/>
</dbReference>
<proteinExistence type="predicted"/>
<reference evidence="4" key="3">
    <citation type="journal article" date="2005" name="Nature">
        <title>The map-based sequence of the rice genome.</title>
        <authorList>
            <consortium name="International rice genome sequencing project (IRGSP)"/>
            <person name="Matsumoto T."/>
            <person name="Wu J."/>
            <person name="Kanamori H."/>
            <person name="Katayose Y."/>
            <person name="Fujisawa M."/>
            <person name="Namiki N."/>
            <person name="Mizuno H."/>
            <person name="Yamamoto K."/>
            <person name="Antonio B.A."/>
            <person name="Baba T."/>
            <person name="Sakata K."/>
            <person name="Nagamura Y."/>
            <person name="Aoki H."/>
            <person name="Arikawa K."/>
            <person name="Arita K."/>
            <person name="Bito T."/>
            <person name="Chiden Y."/>
            <person name="Fujitsuka N."/>
            <person name="Fukunaka R."/>
            <person name="Hamada M."/>
            <person name="Harada C."/>
            <person name="Hayashi A."/>
            <person name="Hijishita S."/>
            <person name="Honda M."/>
            <person name="Hosokawa S."/>
            <person name="Ichikawa Y."/>
            <person name="Idonuma A."/>
            <person name="Iijima M."/>
            <person name="Ikeda M."/>
            <person name="Ikeno M."/>
            <person name="Ito K."/>
            <person name="Ito S."/>
            <person name="Ito T."/>
            <person name="Ito Y."/>
            <person name="Ito Y."/>
            <person name="Iwabuchi A."/>
            <person name="Kamiya K."/>
            <person name="Karasawa W."/>
            <person name="Kurita K."/>
            <person name="Katagiri S."/>
            <person name="Kikuta A."/>
            <person name="Kobayashi H."/>
            <person name="Kobayashi N."/>
            <person name="Machita K."/>
            <person name="Maehara T."/>
            <person name="Masukawa M."/>
            <person name="Mizubayashi T."/>
            <person name="Mukai Y."/>
            <person name="Nagasaki H."/>
            <person name="Nagata Y."/>
            <person name="Naito S."/>
            <person name="Nakashima M."/>
            <person name="Nakama Y."/>
            <person name="Nakamichi Y."/>
            <person name="Nakamura M."/>
            <person name="Meguro A."/>
            <person name="Negishi M."/>
            <person name="Ohta I."/>
            <person name="Ohta T."/>
            <person name="Okamoto M."/>
            <person name="Ono N."/>
            <person name="Saji S."/>
            <person name="Sakaguchi M."/>
            <person name="Sakai K."/>
            <person name="Shibata M."/>
            <person name="Shimokawa T."/>
            <person name="Song J."/>
            <person name="Takazaki Y."/>
            <person name="Terasawa K."/>
            <person name="Tsugane M."/>
            <person name="Tsuji K."/>
            <person name="Ueda S."/>
            <person name="Waki K."/>
            <person name="Yamagata H."/>
            <person name="Yamamoto M."/>
            <person name="Yamamoto S."/>
            <person name="Yamane H."/>
            <person name="Yoshiki S."/>
            <person name="Yoshihara R."/>
            <person name="Yukawa K."/>
            <person name="Zhong H."/>
            <person name="Yano M."/>
            <person name="Yuan Q."/>
            <person name="Ouyang S."/>
            <person name="Liu J."/>
            <person name="Jones K.M."/>
            <person name="Gansberger K."/>
            <person name="Moffat K."/>
            <person name="Hill J."/>
            <person name="Bera J."/>
            <person name="Fadrosh D."/>
            <person name="Jin S."/>
            <person name="Johri S."/>
            <person name="Kim M."/>
            <person name="Overton L."/>
            <person name="Reardon M."/>
            <person name="Tsitrin T."/>
            <person name="Vuong H."/>
            <person name="Weaver B."/>
            <person name="Ciecko A."/>
            <person name="Tallon L."/>
            <person name="Jackson J."/>
            <person name="Pai G."/>
            <person name="Aken S.V."/>
            <person name="Utterback T."/>
            <person name="Reidmuller S."/>
            <person name="Feldblyum T."/>
            <person name="Hsiao J."/>
            <person name="Zismann V."/>
            <person name="Iobst S."/>
            <person name="de Vazeille A.R."/>
            <person name="Buell C.R."/>
            <person name="Ying K."/>
            <person name="Li Y."/>
            <person name="Lu T."/>
            <person name="Huang Y."/>
            <person name="Zhao Q."/>
            <person name="Feng Q."/>
            <person name="Zhang L."/>
            <person name="Zhu J."/>
            <person name="Weng Q."/>
            <person name="Mu J."/>
            <person name="Lu Y."/>
            <person name="Fan D."/>
            <person name="Liu Y."/>
            <person name="Guan J."/>
            <person name="Zhang Y."/>
            <person name="Yu S."/>
            <person name="Liu X."/>
            <person name="Zhang Y."/>
            <person name="Hong G."/>
            <person name="Han B."/>
            <person name="Choisne N."/>
            <person name="Demange N."/>
            <person name="Orjeda G."/>
            <person name="Samain S."/>
            <person name="Cattolico L."/>
            <person name="Pelletier E."/>
            <person name="Couloux A."/>
            <person name="Segurens B."/>
            <person name="Wincker P."/>
            <person name="D'Hont A."/>
            <person name="Scarpelli C."/>
            <person name="Weissenbach J."/>
            <person name="Salanoubat M."/>
            <person name="Quetier F."/>
            <person name="Yu Y."/>
            <person name="Kim H.R."/>
            <person name="Rambo T."/>
            <person name="Currie J."/>
            <person name="Collura K."/>
            <person name="Luo M."/>
            <person name="Yang T."/>
            <person name="Ammiraju J.S.S."/>
            <person name="Engler F."/>
            <person name="Soderlund C."/>
            <person name="Wing R.A."/>
            <person name="Palmer L.E."/>
            <person name="de la Bastide M."/>
            <person name="Spiegel L."/>
            <person name="Nascimento L."/>
            <person name="Zutavern T."/>
            <person name="O'Shaughnessy A."/>
            <person name="Dike S."/>
            <person name="Dedhia N."/>
            <person name="Preston R."/>
            <person name="Balija V."/>
            <person name="McCombie W.R."/>
            <person name="Chow T."/>
            <person name="Chen H."/>
            <person name="Chung M."/>
            <person name="Chen C."/>
            <person name="Shaw J."/>
            <person name="Wu H."/>
            <person name="Hsiao K."/>
            <person name="Chao Y."/>
            <person name="Chu M."/>
            <person name="Cheng C."/>
            <person name="Hour A."/>
            <person name="Lee P."/>
            <person name="Lin S."/>
            <person name="Lin Y."/>
            <person name="Liou J."/>
            <person name="Liu S."/>
            <person name="Hsing Y."/>
            <person name="Raghuvanshi S."/>
            <person name="Mohanty A."/>
            <person name="Bharti A.K."/>
            <person name="Gaur A."/>
            <person name="Gupta V."/>
            <person name="Kumar D."/>
            <person name="Ravi V."/>
            <person name="Vij S."/>
            <person name="Kapur A."/>
            <person name="Khurana P."/>
            <person name="Khurana P."/>
            <person name="Khurana J.P."/>
            <person name="Tyagi A.K."/>
            <person name="Gaikwad K."/>
            <person name="Singh A."/>
            <person name="Dalal V."/>
            <person name="Srivastava S."/>
            <person name="Dixit A."/>
            <person name="Pal A.K."/>
            <person name="Ghazi I.A."/>
            <person name="Yadav M."/>
            <person name="Pandit A."/>
            <person name="Bhargava A."/>
            <person name="Sureshbabu K."/>
            <person name="Batra K."/>
            <person name="Sharma T.R."/>
            <person name="Mohapatra T."/>
            <person name="Singh N.K."/>
            <person name="Messing J."/>
            <person name="Nelson A.B."/>
            <person name="Fuks G."/>
            <person name="Kavchok S."/>
            <person name="Keizer G."/>
            <person name="Linton E."/>
            <person name="Llaca V."/>
            <person name="Song R."/>
            <person name="Tanyolac B."/>
            <person name="Young S."/>
            <person name="Ho-Il K."/>
            <person name="Hahn J.H."/>
            <person name="Sangsakoo G."/>
            <person name="Vanavichit A."/>
            <person name="de Mattos Luiz.A.T."/>
            <person name="Zimmer P.D."/>
            <person name="Malone G."/>
            <person name="Dellagostin O."/>
            <person name="de Oliveira A.C."/>
            <person name="Bevan M."/>
            <person name="Bancroft I."/>
            <person name="Minx P."/>
            <person name="Cordum H."/>
            <person name="Wilson R."/>
            <person name="Cheng Z."/>
            <person name="Jin W."/>
            <person name="Jiang J."/>
            <person name="Leong S.A."/>
            <person name="Iwama H."/>
            <person name="Gojobori T."/>
            <person name="Itoh T."/>
            <person name="Niimura Y."/>
            <person name="Fujii Y."/>
            <person name="Habara T."/>
            <person name="Sakai H."/>
            <person name="Sato Y."/>
            <person name="Wilson G."/>
            <person name="Kumar K."/>
            <person name="McCouch S."/>
            <person name="Juretic N."/>
            <person name="Hoen D."/>
            <person name="Wright S."/>
            <person name="Bruskiewich R."/>
            <person name="Bureau T."/>
            <person name="Miyao A."/>
            <person name="Hirochika H."/>
            <person name="Nishikawa T."/>
            <person name="Kadowaki K."/>
            <person name="Sugiura M."/>
            <person name="Burr B."/>
            <person name="Sasaki T."/>
        </authorList>
    </citation>
    <scope>NUCLEOTIDE SEQUENCE [LARGE SCALE GENOMIC DNA]</scope>
    <source>
        <strain evidence="4">cv. Nipponbare</strain>
    </source>
</reference>
<evidence type="ECO:0000313" key="2">
    <source>
        <dbReference type="EMBL" id="BAD23094.1"/>
    </source>
</evidence>
<feature type="compositionally biased region" description="Acidic residues" evidence="1">
    <location>
        <begin position="70"/>
        <end position="87"/>
    </location>
</feature>
<gene>
    <name evidence="3" type="ORF">OJ1789_D08.4</name>
    <name evidence="2" type="ORF">OSJNBa0001A11.32</name>
</gene>
<name>Q6K612_ORYSJ</name>